<comment type="caution">
    <text evidence="3">The sequence shown here is derived from an EMBL/GenBank/DDBJ whole genome shotgun (WGS) entry which is preliminary data.</text>
</comment>
<keyword evidence="2" id="KW-1133">Transmembrane helix</keyword>
<evidence type="ECO:0000313" key="3">
    <source>
        <dbReference type="EMBL" id="CAF9938225.1"/>
    </source>
</evidence>
<dbReference type="PANTHER" id="PTHR35041:SF3">
    <property type="entry name" value="FORMYLMETHIONINE DEFORMYLASE-LIKE PROTEIN"/>
    <property type="match status" value="1"/>
</dbReference>
<feature type="transmembrane region" description="Helical" evidence="2">
    <location>
        <begin position="102"/>
        <end position="126"/>
    </location>
</feature>
<dbReference type="AlphaFoldDB" id="A0A8H3J022"/>
<feature type="transmembrane region" description="Helical" evidence="2">
    <location>
        <begin position="555"/>
        <end position="577"/>
    </location>
</feature>
<proteinExistence type="predicted"/>
<feature type="compositionally biased region" description="Basic and acidic residues" evidence="1">
    <location>
        <begin position="10"/>
        <end position="20"/>
    </location>
</feature>
<feature type="region of interest" description="Disordered" evidence="1">
    <location>
        <begin position="1"/>
        <end position="51"/>
    </location>
</feature>
<sequence length="644" mass="70436">METSPLIPTKAHEEHKRDLLEGDQQNEKTTPPKVPATPTSPNLGQRSRSSVAPGGQFGIYWRSPISMISLFLIGLGSALALHGWYSSLNGKHVGDSNQQQRALWVGTTLAFITQISLAGSIIFAYVQTLWRALKRSVISIYAVDAGFAASSTLLSFTNLEMLSKLRLASSLALIAWCIPISSLIAPATLNVDSILQYSGQMMNVPALQISQAGAYQEFAYYVPQRSMLQNYLGPRTILTRLALATSATGEILRLTPPATNATYVQTFFGPYVQCVDANQSIVGAIDAVNVRRKAAIDPSVKELSNDYFAFVPALSNLNDTSLHAPIQVANLSDVNGALYASNQLWLTIPGSNVSQLNLNFSQIANPTYLTCELHNASYHVNFTWTNGAQFLDVLDIDVFDATPYPTDPSFSAVDEDNMAYSAFMWTLSSQLVGTIGFYQEVSRNDTNIQIIANRTYSEVATNLEQTSLLGTSNLNSHFIKNHFLSSNNASQPFSPARIQDMALARNRTLDVLIPELSSNITLSLISHPLLSVPELTNVTTTSPANIYVYQPKRVFIAYGIAIFFALVANVLGIWAYFSNGVSHDNSFWSIVTTTRDIHLSKLNEHERLGALPRQRNVGKTKIVFEVGDMAEGGRGGGRWGFGIA</sequence>
<evidence type="ECO:0000256" key="1">
    <source>
        <dbReference type="SAM" id="MobiDB-lite"/>
    </source>
</evidence>
<dbReference type="PANTHER" id="PTHR35041">
    <property type="entry name" value="MEDIATOR OF RNA POLYMERASE II TRANSCRIPTION SUBUNIT 1"/>
    <property type="match status" value="1"/>
</dbReference>
<keyword evidence="4" id="KW-1185">Reference proteome</keyword>
<accession>A0A8H3J022</accession>
<evidence type="ECO:0000256" key="2">
    <source>
        <dbReference type="SAM" id="Phobius"/>
    </source>
</evidence>
<dbReference type="OrthoDB" id="5322539at2759"/>
<name>A0A8H3J022_9LECA</name>
<gene>
    <name evidence="3" type="ORF">ALECFALPRED_007578</name>
</gene>
<keyword evidence="2" id="KW-0812">Transmembrane</keyword>
<keyword evidence="2" id="KW-0472">Membrane</keyword>
<organism evidence="3 4">
    <name type="scientific">Alectoria fallacina</name>
    <dbReference type="NCBI Taxonomy" id="1903189"/>
    <lineage>
        <taxon>Eukaryota</taxon>
        <taxon>Fungi</taxon>
        <taxon>Dikarya</taxon>
        <taxon>Ascomycota</taxon>
        <taxon>Pezizomycotina</taxon>
        <taxon>Lecanoromycetes</taxon>
        <taxon>OSLEUM clade</taxon>
        <taxon>Lecanoromycetidae</taxon>
        <taxon>Lecanorales</taxon>
        <taxon>Lecanorineae</taxon>
        <taxon>Parmeliaceae</taxon>
        <taxon>Alectoria</taxon>
    </lineage>
</organism>
<reference evidence="3" key="1">
    <citation type="submission" date="2021-03" db="EMBL/GenBank/DDBJ databases">
        <authorList>
            <person name="Tagirdzhanova G."/>
        </authorList>
    </citation>
    <scope>NUCLEOTIDE SEQUENCE</scope>
</reference>
<dbReference type="Proteomes" id="UP000664203">
    <property type="component" value="Unassembled WGS sequence"/>
</dbReference>
<dbReference type="EMBL" id="CAJPDR010000504">
    <property type="protein sequence ID" value="CAF9938225.1"/>
    <property type="molecule type" value="Genomic_DNA"/>
</dbReference>
<feature type="transmembrane region" description="Helical" evidence="2">
    <location>
        <begin position="138"/>
        <end position="159"/>
    </location>
</feature>
<evidence type="ECO:0000313" key="4">
    <source>
        <dbReference type="Proteomes" id="UP000664203"/>
    </source>
</evidence>
<protein>
    <submittedName>
        <fullName evidence="3">Uncharacterized protein</fullName>
    </submittedName>
</protein>
<feature type="transmembrane region" description="Helical" evidence="2">
    <location>
        <begin position="171"/>
        <end position="189"/>
    </location>
</feature>
<feature type="transmembrane region" description="Helical" evidence="2">
    <location>
        <begin position="59"/>
        <end position="81"/>
    </location>
</feature>